<protein>
    <recommendedName>
        <fullName evidence="7">CopC domain-containing protein</fullName>
    </recommendedName>
</protein>
<dbReference type="InterPro" id="IPR014755">
    <property type="entry name" value="Cu-Rt/internalin_Ig-like"/>
</dbReference>
<dbReference type="Gene3D" id="2.60.40.1220">
    <property type="match status" value="1"/>
</dbReference>
<keyword evidence="5" id="KW-1133">Transmembrane helix</keyword>
<dbReference type="Proteomes" id="UP000219994">
    <property type="component" value="Unassembled WGS sequence"/>
</dbReference>
<comment type="subcellular location">
    <subcellularLocation>
        <location evidence="1">Cell envelope</location>
    </subcellularLocation>
</comment>
<dbReference type="GO" id="GO:0030313">
    <property type="term" value="C:cell envelope"/>
    <property type="evidence" value="ECO:0007669"/>
    <property type="project" value="UniProtKB-SubCell"/>
</dbReference>
<evidence type="ECO:0000259" key="7">
    <source>
        <dbReference type="Pfam" id="PF04234"/>
    </source>
</evidence>
<feature type="signal peptide" evidence="6">
    <location>
        <begin position="1"/>
        <end position="43"/>
    </location>
</feature>
<keyword evidence="4" id="KW-0186">Copper</keyword>
<dbReference type="SUPFAM" id="SSF81296">
    <property type="entry name" value="E set domains"/>
    <property type="match status" value="1"/>
</dbReference>
<dbReference type="EMBL" id="NAEP01000023">
    <property type="protein sequence ID" value="PDQ36077.1"/>
    <property type="molecule type" value="Genomic_DNA"/>
</dbReference>
<evidence type="ECO:0000256" key="1">
    <source>
        <dbReference type="ARBA" id="ARBA00004196"/>
    </source>
</evidence>
<feature type="domain" description="CopC" evidence="7">
    <location>
        <begin position="47"/>
        <end position="142"/>
    </location>
</feature>
<feature type="chain" id="PRO_5038916906" description="CopC domain-containing protein" evidence="6">
    <location>
        <begin position="44"/>
        <end position="229"/>
    </location>
</feature>
<dbReference type="PANTHER" id="PTHR34820:SF4">
    <property type="entry name" value="INNER MEMBRANE PROTEIN YEBZ"/>
    <property type="match status" value="1"/>
</dbReference>
<dbReference type="GO" id="GO:0046688">
    <property type="term" value="P:response to copper ion"/>
    <property type="evidence" value="ECO:0007669"/>
    <property type="project" value="InterPro"/>
</dbReference>
<proteinExistence type="predicted"/>
<dbReference type="GO" id="GO:0005886">
    <property type="term" value="C:plasma membrane"/>
    <property type="evidence" value="ECO:0007669"/>
    <property type="project" value="TreeGrafter"/>
</dbReference>
<dbReference type="Pfam" id="PF04234">
    <property type="entry name" value="CopC"/>
    <property type="match status" value="1"/>
</dbReference>
<name>A0A2A6FTU4_9MICO</name>
<evidence type="ECO:0000256" key="5">
    <source>
        <dbReference type="SAM" id="Phobius"/>
    </source>
</evidence>
<keyword evidence="3 6" id="KW-0732">Signal</keyword>
<dbReference type="InterPro" id="IPR007348">
    <property type="entry name" value="CopC_dom"/>
</dbReference>
<gene>
    <name evidence="8" type="ORF">B5766_02770</name>
</gene>
<dbReference type="AlphaFoldDB" id="A0A2A6FTU4"/>
<dbReference type="InterPro" id="IPR014756">
    <property type="entry name" value="Ig_E-set"/>
</dbReference>
<reference evidence="9" key="1">
    <citation type="submission" date="2017-03" db="EMBL/GenBank/DDBJ databases">
        <authorList>
            <person name="Lund M.B."/>
        </authorList>
    </citation>
    <scope>NUCLEOTIDE SEQUENCE [LARGE SCALE GENOMIC DNA]</scope>
</reference>
<organism evidence="8 9">
    <name type="scientific">Candidatus Lumbricidiphila eiseniae</name>
    <dbReference type="NCBI Taxonomy" id="1969409"/>
    <lineage>
        <taxon>Bacteria</taxon>
        <taxon>Bacillati</taxon>
        <taxon>Actinomycetota</taxon>
        <taxon>Actinomycetes</taxon>
        <taxon>Micrococcales</taxon>
        <taxon>Microbacteriaceae</taxon>
        <taxon>Candidatus Lumbricidiphila</taxon>
    </lineage>
</organism>
<keyword evidence="5" id="KW-0812">Transmembrane</keyword>
<evidence type="ECO:0000256" key="4">
    <source>
        <dbReference type="ARBA" id="ARBA00023008"/>
    </source>
</evidence>
<evidence type="ECO:0000256" key="3">
    <source>
        <dbReference type="ARBA" id="ARBA00022729"/>
    </source>
</evidence>
<dbReference type="PANTHER" id="PTHR34820">
    <property type="entry name" value="INNER MEMBRANE PROTEIN YEBZ"/>
    <property type="match status" value="1"/>
</dbReference>
<dbReference type="InterPro" id="IPR032694">
    <property type="entry name" value="CopC/D"/>
</dbReference>
<dbReference type="GO" id="GO:0005507">
    <property type="term" value="F:copper ion binding"/>
    <property type="evidence" value="ECO:0007669"/>
    <property type="project" value="InterPro"/>
</dbReference>
<evidence type="ECO:0000313" key="8">
    <source>
        <dbReference type="EMBL" id="PDQ36077.1"/>
    </source>
</evidence>
<keyword evidence="2" id="KW-0479">Metal-binding</keyword>
<evidence type="ECO:0000256" key="2">
    <source>
        <dbReference type="ARBA" id="ARBA00022723"/>
    </source>
</evidence>
<comment type="caution">
    <text evidence="8">The sequence shown here is derived from an EMBL/GenBank/DDBJ whole genome shotgun (WGS) entry which is preliminary data.</text>
</comment>
<sequence length="229" mass="23342">MNTQSPQSPVVPLGPRITTRRARARAALSVVLGAVLVFAPATGASAHAQLQESSPAPGSVSTEPLSRVSLSFNEPVLILSEDVSAIVEVIGPDQHHYETGCPTARDQVVSVPVTLGATGTYTVNWQVVSDDGHPVSGTYTFSYHPTATATTATGTLSRPSCSAAASNAPALAPASTPATDATPLLTGFALVIGVLLAVGAVAWIMAARHRRREAGSAGVSESVPRNGGE</sequence>
<evidence type="ECO:0000313" key="9">
    <source>
        <dbReference type="Proteomes" id="UP000219994"/>
    </source>
</evidence>
<keyword evidence="5" id="KW-0472">Membrane</keyword>
<dbReference type="GO" id="GO:0042597">
    <property type="term" value="C:periplasmic space"/>
    <property type="evidence" value="ECO:0007669"/>
    <property type="project" value="InterPro"/>
</dbReference>
<dbReference type="GO" id="GO:0006825">
    <property type="term" value="P:copper ion transport"/>
    <property type="evidence" value="ECO:0007669"/>
    <property type="project" value="InterPro"/>
</dbReference>
<accession>A0A2A6FTU4</accession>
<evidence type="ECO:0000256" key="6">
    <source>
        <dbReference type="SAM" id="SignalP"/>
    </source>
</evidence>
<feature type="transmembrane region" description="Helical" evidence="5">
    <location>
        <begin position="184"/>
        <end position="206"/>
    </location>
</feature>